<dbReference type="Proteomes" id="UP000092154">
    <property type="component" value="Unassembled WGS sequence"/>
</dbReference>
<evidence type="ECO:0000313" key="1">
    <source>
        <dbReference type="EMBL" id="OAX32117.1"/>
    </source>
</evidence>
<dbReference type="EMBL" id="KV449112">
    <property type="protein sequence ID" value="OAX32117.1"/>
    <property type="molecule type" value="Genomic_DNA"/>
</dbReference>
<protein>
    <submittedName>
        <fullName evidence="1">Uncharacterized protein</fullName>
    </submittedName>
</protein>
<proteinExistence type="predicted"/>
<dbReference type="OrthoDB" id="10399724at2759"/>
<keyword evidence="2" id="KW-1185">Reference proteome</keyword>
<gene>
    <name evidence="1" type="ORF">K503DRAFT_787407</name>
</gene>
<accession>A0A1B7MHP9</accession>
<name>A0A1B7MHP9_9AGAM</name>
<dbReference type="AlphaFoldDB" id="A0A1B7MHP9"/>
<sequence>MSGEGVRSVGGDRLEIAAKRPFGMTSGKKILSSGRYATWPLTRIRYSENTADRESLNEIDETVQFLLWSSHKGLRPDIDHAIKSRAIGLDEKEVDDMVYSRGLLQNTRRSPLTQLSCFHIGVDVMLNSDRIEGKEWNNSDDHINLPVKLQIVVIWKGDETKANYLVKNRPIQAFGAYLPCLTLGPGGSIITLFTAHLSATSG</sequence>
<reference evidence="1 2" key="1">
    <citation type="submission" date="2016-06" db="EMBL/GenBank/DDBJ databases">
        <title>Comparative genomics of the ectomycorrhizal sister species Rhizopogon vinicolor and Rhizopogon vesiculosus (Basidiomycota: Boletales) reveals a divergence of the mating type B locus.</title>
        <authorList>
            <consortium name="DOE Joint Genome Institute"/>
            <person name="Mujic A.B."/>
            <person name="Kuo A."/>
            <person name="Tritt A."/>
            <person name="Lipzen A."/>
            <person name="Chen C."/>
            <person name="Johnson J."/>
            <person name="Sharma A."/>
            <person name="Barry K."/>
            <person name="Grigoriev I.V."/>
            <person name="Spatafora J.W."/>
        </authorList>
    </citation>
    <scope>NUCLEOTIDE SEQUENCE [LARGE SCALE GENOMIC DNA]</scope>
    <source>
        <strain evidence="1 2">AM-OR11-026</strain>
    </source>
</reference>
<evidence type="ECO:0000313" key="2">
    <source>
        <dbReference type="Proteomes" id="UP000092154"/>
    </source>
</evidence>
<organism evidence="1 2">
    <name type="scientific">Rhizopogon vinicolor AM-OR11-026</name>
    <dbReference type="NCBI Taxonomy" id="1314800"/>
    <lineage>
        <taxon>Eukaryota</taxon>
        <taxon>Fungi</taxon>
        <taxon>Dikarya</taxon>
        <taxon>Basidiomycota</taxon>
        <taxon>Agaricomycotina</taxon>
        <taxon>Agaricomycetes</taxon>
        <taxon>Agaricomycetidae</taxon>
        <taxon>Boletales</taxon>
        <taxon>Suillineae</taxon>
        <taxon>Rhizopogonaceae</taxon>
        <taxon>Rhizopogon</taxon>
    </lineage>
</organism>
<dbReference type="InParanoid" id="A0A1B7MHP9"/>